<evidence type="ECO:0000313" key="1">
    <source>
        <dbReference type="EMBL" id="PQQ66038.1"/>
    </source>
</evidence>
<evidence type="ECO:0000313" key="2">
    <source>
        <dbReference type="Proteomes" id="UP000239720"/>
    </source>
</evidence>
<dbReference type="AlphaFoldDB" id="A0A2S8R8A6"/>
<dbReference type="EMBL" id="NEMB01000003">
    <property type="protein sequence ID" value="PQQ66038.1"/>
    <property type="molecule type" value="Genomic_DNA"/>
</dbReference>
<gene>
    <name evidence="1" type="ORF">B9R14_04150</name>
</gene>
<dbReference type="RefSeq" id="WP_105367667.1">
    <property type="nucleotide sequence ID" value="NZ_NEMB01000003.1"/>
</dbReference>
<accession>A0A2S8R8A6</accession>
<proteinExistence type="predicted"/>
<name>A0A2S8R8A6_9FIRM</name>
<sequence>MPYRQKNYETNPILYLKTKEKKDSSGSGSIVDTSKFKPNFRILDGIKTVKGQDGKLTIKVPVQKIGDIY</sequence>
<reference evidence="1 2" key="1">
    <citation type="journal article" date="2018" name="Syst. Appl. Microbiol.">
        <title>Characterization and high-quality draft genome sequence of Herbivorax saccincola A7, an anaerobic, alkaliphilic, thermophilic, cellulolytic, and xylanolytic bacterium.</title>
        <authorList>
            <person name="Aikawa S."/>
            <person name="Baramee S."/>
            <person name="Sermsathanaswadi J."/>
            <person name="Thianheng P."/>
            <person name="Tachaapaikoon C."/>
            <person name="Shikata A."/>
            <person name="Waeonukul R."/>
            <person name="Pason P."/>
            <person name="Ratanakhanokchai K."/>
            <person name="Kosugi A."/>
        </authorList>
    </citation>
    <scope>NUCLEOTIDE SEQUENCE [LARGE SCALE GENOMIC DNA]</scope>
    <source>
        <strain evidence="1 2">A7</strain>
    </source>
</reference>
<protein>
    <submittedName>
        <fullName evidence="1">Uncharacterized protein</fullName>
    </submittedName>
</protein>
<organism evidence="1 2">
    <name type="scientific">Acetivibrio saccincola</name>
    <dbReference type="NCBI Taxonomy" id="1677857"/>
    <lineage>
        <taxon>Bacteria</taxon>
        <taxon>Bacillati</taxon>
        <taxon>Bacillota</taxon>
        <taxon>Clostridia</taxon>
        <taxon>Eubacteriales</taxon>
        <taxon>Oscillospiraceae</taxon>
        <taxon>Acetivibrio</taxon>
    </lineage>
</organism>
<comment type="caution">
    <text evidence="1">The sequence shown here is derived from an EMBL/GenBank/DDBJ whole genome shotgun (WGS) entry which is preliminary data.</text>
</comment>
<dbReference type="Proteomes" id="UP000239720">
    <property type="component" value="Unassembled WGS sequence"/>
</dbReference>